<dbReference type="Gene3D" id="3.20.20.80">
    <property type="entry name" value="Glycosidases"/>
    <property type="match status" value="1"/>
</dbReference>
<dbReference type="InterPro" id="IPR011583">
    <property type="entry name" value="Chitinase_II/V-like_cat"/>
</dbReference>
<evidence type="ECO:0000256" key="7">
    <source>
        <dbReference type="ARBA" id="ARBA00022801"/>
    </source>
</evidence>
<evidence type="ECO:0000256" key="12">
    <source>
        <dbReference type="ARBA" id="ARBA00023326"/>
    </source>
</evidence>
<comment type="caution">
    <text evidence="14">Lacks conserved residue(s) required for the propagation of feature annotation.</text>
</comment>
<dbReference type="InterPro" id="IPR029070">
    <property type="entry name" value="Chitinase_insertion_sf"/>
</dbReference>
<evidence type="ECO:0000256" key="13">
    <source>
        <dbReference type="ARBA" id="ARBA00044955"/>
    </source>
</evidence>
<dbReference type="Pfam" id="PF00704">
    <property type="entry name" value="Glyco_hydro_18"/>
    <property type="match status" value="1"/>
</dbReference>
<organism evidence="19 20">
    <name type="scientific">Ophiocordyceps sinensis</name>
    <dbReference type="NCBI Taxonomy" id="72228"/>
    <lineage>
        <taxon>Eukaryota</taxon>
        <taxon>Fungi</taxon>
        <taxon>Dikarya</taxon>
        <taxon>Ascomycota</taxon>
        <taxon>Pezizomycotina</taxon>
        <taxon>Sordariomycetes</taxon>
        <taxon>Hypocreomycetidae</taxon>
        <taxon>Hypocreales</taxon>
        <taxon>Ophiocordycipitaceae</taxon>
        <taxon>Ophiocordyceps</taxon>
    </lineage>
</organism>
<evidence type="ECO:0000259" key="16">
    <source>
        <dbReference type="PROSITE" id="PS50941"/>
    </source>
</evidence>
<dbReference type="PROSITE" id="PS01095">
    <property type="entry name" value="GH18_1"/>
    <property type="match status" value="1"/>
</dbReference>
<keyword evidence="12" id="KW-0624">Polysaccharide degradation</keyword>
<evidence type="ECO:0000259" key="17">
    <source>
        <dbReference type="PROSITE" id="PS51782"/>
    </source>
</evidence>
<dbReference type="InterPro" id="IPR017853">
    <property type="entry name" value="GH"/>
</dbReference>
<evidence type="ECO:0000256" key="4">
    <source>
        <dbReference type="ARBA" id="ARBA00012729"/>
    </source>
</evidence>
<dbReference type="CDD" id="cd00035">
    <property type="entry name" value="ChtBD1"/>
    <property type="match status" value="1"/>
</dbReference>
<dbReference type="GO" id="GO:0008061">
    <property type="term" value="F:chitin binding"/>
    <property type="evidence" value="ECO:0007669"/>
    <property type="project" value="UniProtKB-UniRule"/>
</dbReference>
<dbReference type="InterPro" id="IPR036861">
    <property type="entry name" value="Endochitinase-like_sf"/>
</dbReference>
<evidence type="ECO:0000256" key="1">
    <source>
        <dbReference type="ARBA" id="ARBA00000822"/>
    </source>
</evidence>
<dbReference type="SUPFAM" id="SSF54556">
    <property type="entry name" value="Chitinase insertion domain"/>
    <property type="match status" value="1"/>
</dbReference>
<dbReference type="InterPro" id="IPR001223">
    <property type="entry name" value="Glyco_hydro18_cat"/>
</dbReference>
<evidence type="ECO:0000313" key="20">
    <source>
        <dbReference type="Proteomes" id="UP000557566"/>
    </source>
</evidence>
<dbReference type="InterPro" id="IPR036779">
    <property type="entry name" value="LysM_dom_sf"/>
</dbReference>
<dbReference type="Gene3D" id="3.10.50.10">
    <property type="match status" value="1"/>
</dbReference>
<dbReference type="InterPro" id="IPR053214">
    <property type="entry name" value="LysM12-like"/>
</dbReference>
<evidence type="ECO:0000256" key="6">
    <source>
        <dbReference type="ARBA" id="ARBA00022669"/>
    </source>
</evidence>
<evidence type="ECO:0000256" key="8">
    <source>
        <dbReference type="ARBA" id="ARBA00023024"/>
    </source>
</evidence>
<dbReference type="PANTHER" id="PTHR47700">
    <property type="entry name" value="V CHITINASE, PUTATIVE (AFU_ORTHOLOGUE AFUA_6G13720)-RELATED"/>
    <property type="match status" value="1"/>
</dbReference>
<dbReference type="SUPFAM" id="SSF54106">
    <property type="entry name" value="LysM domain"/>
    <property type="match status" value="1"/>
</dbReference>
<dbReference type="SUPFAM" id="SSF57016">
    <property type="entry name" value="Plant lectins/antimicrobial peptides"/>
    <property type="match status" value="1"/>
</dbReference>
<dbReference type="GO" id="GO:0006032">
    <property type="term" value="P:chitin catabolic process"/>
    <property type="evidence" value="ECO:0007669"/>
    <property type="project" value="UniProtKB-KW"/>
</dbReference>
<evidence type="ECO:0000256" key="11">
    <source>
        <dbReference type="ARBA" id="ARBA00023295"/>
    </source>
</evidence>
<dbReference type="Gene3D" id="3.30.60.10">
    <property type="entry name" value="Endochitinase-like"/>
    <property type="match status" value="1"/>
</dbReference>
<name>A0A8H4LVW9_9HYPO</name>
<comment type="similarity">
    <text evidence="13">Belongs to the secreted LysM effector family.</text>
</comment>
<reference evidence="19 20" key="1">
    <citation type="journal article" date="2020" name="Genome Biol. Evol.">
        <title>A new high-quality draft genome assembly of the Chinese cordyceps Ophiocordyceps sinensis.</title>
        <authorList>
            <person name="Shu R."/>
            <person name="Zhang J."/>
            <person name="Meng Q."/>
            <person name="Zhang H."/>
            <person name="Zhou G."/>
            <person name="Li M."/>
            <person name="Wu P."/>
            <person name="Zhao Y."/>
            <person name="Chen C."/>
            <person name="Qin Q."/>
        </authorList>
    </citation>
    <scope>NUCLEOTIDE SEQUENCE [LARGE SCALE GENOMIC DNA]</scope>
    <source>
        <strain evidence="19 20">IOZ07</strain>
    </source>
</reference>
<dbReference type="EMBL" id="JAAVMX010000008">
    <property type="protein sequence ID" value="KAF4505802.1"/>
    <property type="molecule type" value="Genomic_DNA"/>
</dbReference>
<dbReference type="GO" id="GO:0000272">
    <property type="term" value="P:polysaccharide catabolic process"/>
    <property type="evidence" value="ECO:0007669"/>
    <property type="project" value="UniProtKB-KW"/>
</dbReference>
<evidence type="ECO:0000256" key="14">
    <source>
        <dbReference type="PROSITE-ProRule" id="PRU00261"/>
    </source>
</evidence>
<sequence length="1292" mass="141213">MRAMATAGLGFVTVGGGALALDMALFRAAGLYVCPELCSVSGPKTGNWTRFVSNEDLKWCTNQTMLLSLPVYTPLADDSSHSVFYACLSSRGNEVEERVKDVEKRAVQGRIVPSKVGFLQSRSLGRSPNFVGDASAAIKELQAKYLDVPNTDTNQTMYFAKRGDAAVGVYVGGDVQKQGIAATLMQRLDQHLGSGSPPARTALFQLCGDGRNADSVAGVVADGRGGLDSVFAVQEFVRTWAESRCVADMEGSRTTETVPIAYISTGDGPAPAMRLERRADCSVRQVIDGDSCGSMAAKCGLSPAAFTELHRDDGFCSGLRSGQWVCCSPGRLPDMRPRRGPDGSCFPYTVRGGDSCAKIAAAHGLKASDIERLNRKTWGFSGCRSLWPDMYICLSAGEPPMPAPVANARCGPQVAGTRPGKALAELNPCPLKACCNVWGQCGTTREFCVPASLGPPGTAKPGSNGCISHCGMDIVNNAVGPASQMVLGYFEAWNYRRGCLHMDVTQMSKSITHVHFAFVDVTAGFVVSTAQVQEQWDKFKGLAGHHKVVAFGGWAASTEPTSYWIFREGVKPGNRERLASNLADFILANNMDGIDLDWEYPGAQDIPGIPAADPFDGKGYLELLKLLRQKLGKDKTISIAAPASYWYLQNFPIEEMSKTVDYIVYMTYDLHGQWDYNSKWSMPGCGETSCLRSHINMTETLNSLSMITKAGVPSYKIVVGVSSYGRSFEMASAACTGPQCGFTGPASTAKKGRCTDTHGYVSNAEIDEIIRLGSAGSKRATGVSVHTDDSDSQILVYDGTQWVAFMDDANKARRKARWADLNFAGITDWAVDLKSFAPGDDNPKCWHTHCEAPGATDTREDDYRRWKALCSDQAWDEAMAYYKRGRDRYPGDFSKNISNFFHGLSNMNCDVLTADNECHENVPCIQGRDTGPAATFILNSFVAMSNTLWNLYEGIQFSQQTLDSPGNLATFVKTFAPDPQEDLALNIILNIVSFGLSAATGPFFNSFLRNTPWGKNNKDTNDNLKDTLQAVMSFSFSTAKDAKSPDVPKEAAASTQLAAIVRHYKVALTEVSKQLFSGSDKGIEVLHKVIGDGKLLQLKPTGMLDLEQKISKLFYAMLIPAIWRMKGWKPVLVDTGTNCDNDETIRFLSKDSPKVCVDGKRYHLARPDGAAMTYTSAASQNWGNFEHFNKLQSLDGFKELTGGAWADLRREDLVTSIVGRTKVNWKNPSSDESRWPDFTDGDQFDKMWGWINTDNMIQSPGLVDIPMCGMDEILNNWKLTKNEYYSWPCNRP</sequence>
<comment type="catalytic activity">
    <reaction evidence="1">
        <text>Random endo-hydrolysis of N-acetyl-beta-D-glucosaminide (1-&gt;4)-beta-linkages in chitin and chitodextrins.</text>
        <dbReference type="EC" id="3.2.1.14"/>
    </reaction>
</comment>
<feature type="domain" description="LysM" evidence="17">
    <location>
        <begin position="282"/>
        <end position="327"/>
    </location>
</feature>
<dbReference type="PROSITE" id="PS50941">
    <property type="entry name" value="CHIT_BIND_I_2"/>
    <property type="match status" value="1"/>
</dbReference>
<keyword evidence="14" id="KW-1015">Disulfide bond</keyword>
<evidence type="ECO:0000256" key="15">
    <source>
        <dbReference type="RuleBase" id="RU000489"/>
    </source>
</evidence>
<dbReference type="PROSITE" id="PS51910">
    <property type="entry name" value="GH18_2"/>
    <property type="match status" value="1"/>
</dbReference>
<keyword evidence="5" id="KW-0964">Secreted</keyword>
<accession>A0A8H4LVW9</accession>
<dbReference type="OrthoDB" id="73875at2759"/>
<gene>
    <name evidence="19" type="ORF">G6O67_007715</name>
</gene>
<dbReference type="PROSITE" id="PS51782">
    <property type="entry name" value="LYSM"/>
    <property type="match status" value="2"/>
</dbReference>
<dbReference type="SUPFAM" id="SSF51445">
    <property type="entry name" value="(Trans)glycosidases"/>
    <property type="match status" value="1"/>
</dbReference>
<keyword evidence="9" id="KW-0843">Virulence</keyword>
<keyword evidence="11 15" id="KW-0326">Glycosidase</keyword>
<feature type="disulfide bond" evidence="14">
    <location>
        <begin position="434"/>
        <end position="448"/>
    </location>
</feature>
<keyword evidence="6 14" id="KW-0147">Chitin-binding</keyword>
<comment type="similarity">
    <text evidence="3">Belongs to the glycosyl hydrolase 18 family. Chitinase class V subfamily.</text>
</comment>
<evidence type="ECO:0000256" key="2">
    <source>
        <dbReference type="ARBA" id="ARBA00004613"/>
    </source>
</evidence>
<dbReference type="InterPro" id="IPR018392">
    <property type="entry name" value="LysM"/>
</dbReference>
<evidence type="ECO:0000256" key="3">
    <source>
        <dbReference type="ARBA" id="ARBA00008682"/>
    </source>
</evidence>
<dbReference type="Proteomes" id="UP000557566">
    <property type="component" value="Unassembled WGS sequence"/>
</dbReference>
<protein>
    <recommendedName>
        <fullName evidence="4">chitinase</fullName>
        <ecNumber evidence="4">3.2.1.14</ecNumber>
    </recommendedName>
</protein>
<comment type="subcellular location">
    <subcellularLocation>
        <location evidence="2">Secreted</location>
    </subcellularLocation>
</comment>
<dbReference type="SMART" id="SM00257">
    <property type="entry name" value="LysM"/>
    <property type="match status" value="1"/>
</dbReference>
<dbReference type="Pfam" id="PF01476">
    <property type="entry name" value="LysM"/>
    <property type="match status" value="1"/>
</dbReference>
<feature type="domain" description="Chitin-binding type-1" evidence="16">
    <location>
        <begin position="407"/>
        <end position="472"/>
    </location>
</feature>
<evidence type="ECO:0000256" key="9">
    <source>
        <dbReference type="ARBA" id="ARBA00023026"/>
    </source>
</evidence>
<evidence type="ECO:0000259" key="18">
    <source>
        <dbReference type="PROSITE" id="PS51910"/>
    </source>
</evidence>
<feature type="domain" description="GH18" evidence="18">
    <location>
        <begin position="484"/>
        <end position="856"/>
    </location>
</feature>
<dbReference type="SMART" id="SM00636">
    <property type="entry name" value="Glyco_18"/>
    <property type="match status" value="1"/>
</dbReference>
<dbReference type="EC" id="3.2.1.14" evidence="4"/>
<evidence type="ECO:0000256" key="5">
    <source>
        <dbReference type="ARBA" id="ARBA00022525"/>
    </source>
</evidence>
<proteinExistence type="inferred from homology"/>
<dbReference type="InterPro" id="IPR001002">
    <property type="entry name" value="Chitin-bd_1"/>
</dbReference>
<evidence type="ECO:0000256" key="10">
    <source>
        <dbReference type="ARBA" id="ARBA00023277"/>
    </source>
</evidence>
<comment type="caution">
    <text evidence="19">The sequence shown here is derived from an EMBL/GenBank/DDBJ whole genome shotgun (WGS) entry which is preliminary data.</text>
</comment>
<dbReference type="PANTHER" id="PTHR47700:SF2">
    <property type="entry name" value="CHITINASE"/>
    <property type="match status" value="1"/>
</dbReference>
<keyword evidence="10" id="KW-0119">Carbohydrate metabolism</keyword>
<dbReference type="Gene3D" id="3.10.350.10">
    <property type="entry name" value="LysM domain"/>
    <property type="match status" value="2"/>
</dbReference>
<dbReference type="CDD" id="cd00118">
    <property type="entry name" value="LysM"/>
    <property type="match status" value="1"/>
</dbReference>
<dbReference type="GO" id="GO:0005576">
    <property type="term" value="C:extracellular region"/>
    <property type="evidence" value="ECO:0007669"/>
    <property type="project" value="UniProtKB-SubCell"/>
</dbReference>
<feature type="disulfide bond" evidence="14">
    <location>
        <begin position="466"/>
        <end position="470"/>
    </location>
</feature>
<feature type="domain" description="LysM" evidence="17">
    <location>
        <begin position="346"/>
        <end position="394"/>
    </location>
</feature>
<keyword evidence="7 15" id="KW-0378">Hydrolase</keyword>
<evidence type="ECO:0000313" key="19">
    <source>
        <dbReference type="EMBL" id="KAF4505802.1"/>
    </source>
</evidence>
<dbReference type="GO" id="GO:0008843">
    <property type="term" value="F:endochitinase activity"/>
    <property type="evidence" value="ECO:0007669"/>
    <property type="project" value="UniProtKB-EC"/>
</dbReference>
<keyword evidence="20" id="KW-1185">Reference proteome</keyword>
<dbReference type="CDD" id="cd02878">
    <property type="entry name" value="GH18_zymocin_alpha"/>
    <property type="match status" value="1"/>
</dbReference>
<dbReference type="InterPro" id="IPR001579">
    <property type="entry name" value="Glyco_hydro_18_chit_AS"/>
</dbReference>
<keyword evidence="8" id="KW-0146">Chitin degradation</keyword>
<feature type="disulfide bond" evidence="14">
    <location>
        <begin position="429"/>
        <end position="441"/>
    </location>
</feature>